<protein>
    <submittedName>
        <fullName evidence="1">Uncharacterized protein</fullName>
    </submittedName>
</protein>
<sequence length="175" mass="18642">MAPFFASQLATSLAGCTVTSTVAGRLICIHGPYCKYGAWDAVGPQPPGVRLQASTSTIMPGSSAGLPLHRLKRPICAQRTVSVCSLGQCGSHVFRVARVSIRISGRHSQSRLLRNYSSNRVRSEKGGSAAGHAQFFSNHGMWVKSGELVVRSWTPAVTSSVEAIHLDSATAICQY</sequence>
<dbReference type="AlphaFoldDB" id="A0A9P4K8L1"/>
<proteinExistence type="predicted"/>
<name>A0A9P4K8L1_9PLEO</name>
<comment type="caution">
    <text evidence="1">The sequence shown here is derived from an EMBL/GenBank/DDBJ whole genome shotgun (WGS) entry which is preliminary data.</text>
</comment>
<keyword evidence="2" id="KW-1185">Reference proteome</keyword>
<reference evidence="2" key="1">
    <citation type="journal article" date="2020" name="Stud. Mycol.">
        <title>101 Dothideomycetes genomes: A test case for predicting lifestyles and emergence of pathogens.</title>
        <authorList>
            <person name="Haridas S."/>
            <person name="Albert R."/>
            <person name="Binder M."/>
            <person name="Bloem J."/>
            <person name="LaButti K."/>
            <person name="Salamov A."/>
            <person name="Andreopoulos B."/>
            <person name="Baker S."/>
            <person name="Barry K."/>
            <person name="Bills G."/>
            <person name="Bluhm B."/>
            <person name="Cannon C."/>
            <person name="Castanera R."/>
            <person name="Culley D."/>
            <person name="Daum C."/>
            <person name="Ezra D."/>
            <person name="Gonzalez J."/>
            <person name="Henrissat B."/>
            <person name="Kuo A."/>
            <person name="Liang C."/>
            <person name="Lipzen A."/>
            <person name="Lutzoni F."/>
            <person name="Magnuson J."/>
            <person name="Mondo S."/>
            <person name="Nolan M."/>
            <person name="Ohm R."/>
            <person name="Pangilinan J."/>
            <person name="Park H.-J."/>
            <person name="Ramirez L."/>
            <person name="Alfaro M."/>
            <person name="Sun H."/>
            <person name="Tritt A."/>
            <person name="Yoshinaga Y."/>
            <person name="Zwiers L.-H."/>
            <person name="Turgeon B."/>
            <person name="Goodwin S."/>
            <person name="Spatafora J."/>
            <person name="Crous P."/>
            <person name="Grigoriev I."/>
        </authorList>
    </citation>
    <scope>NUCLEOTIDE SEQUENCE [LARGE SCALE GENOMIC DNA]</scope>
    <source>
        <strain evidence="2">CBS 304.66</strain>
    </source>
</reference>
<dbReference type="Proteomes" id="UP000800093">
    <property type="component" value="Unassembled WGS sequence"/>
</dbReference>
<organism evidence="1 2">
    <name type="scientific">Lojkania enalia</name>
    <dbReference type="NCBI Taxonomy" id="147567"/>
    <lineage>
        <taxon>Eukaryota</taxon>
        <taxon>Fungi</taxon>
        <taxon>Dikarya</taxon>
        <taxon>Ascomycota</taxon>
        <taxon>Pezizomycotina</taxon>
        <taxon>Dothideomycetes</taxon>
        <taxon>Pleosporomycetidae</taxon>
        <taxon>Pleosporales</taxon>
        <taxon>Pleosporales incertae sedis</taxon>
        <taxon>Lojkania</taxon>
    </lineage>
</organism>
<accession>A0A9P4K8L1</accession>
<dbReference type="EMBL" id="ML986614">
    <property type="protein sequence ID" value="KAF2264607.1"/>
    <property type="molecule type" value="Genomic_DNA"/>
</dbReference>
<evidence type="ECO:0000313" key="2">
    <source>
        <dbReference type="Proteomes" id="UP000800093"/>
    </source>
</evidence>
<evidence type="ECO:0000313" key="1">
    <source>
        <dbReference type="EMBL" id="KAF2264607.1"/>
    </source>
</evidence>
<gene>
    <name evidence="1" type="ORF">CC78DRAFT_580121</name>
</gene>